<dbReference type="GO" id="GO:0005886">
    <property type="term" value="C:plasma membrane"/>
    <property type="evidence" value="ECO:0007669"/>
    <property type="project" value="UniProtKB-SubCell"/>
</dbReference>
<reference evidence="10 11" key="1">
    <citation type="submission" date="2017-02" db="EMBL/GenBank/DDBJ databases">
        <title>Draft genome of Acidibacillus ferrooxidans Huett2.</title>
        <authorList>
            <person name="Schopf S."/>
        </authorList>
    </citation>
    <scope>NUCLEOTIDE SEQUENCE [LARGE SCALE GENOMIC DNA]</scope>
    <source>
        <strain evidence="10 11">Huett2</strain>
    </source>
</reference>
<keyword evidence="5 8" id="KW-1133">Transmembrane helix</keyword>
<evidence type="ECO:0000256" key="2">
    <source>
        <dbReference type="ARBA" id="ARBA00022475"/>
    </source>
</evidence>
<evidence type="ECO:0000256" key="4">
    <source>
        <dbReference type="ARBA" id="ARBA00022692"/>
    </source>
</evidence>
<dbReference type="InterPro" id="IPR024528">
    <property type="entry name" value="ThrE_2"/>
</dbReference>
<protein>
    <recommendedName>
        <fullName evidence="9">Threonine/Serine exporter ThrE domain-containing protein</fullName>
    </recommendedName>
</protein>
<comment type="subcellular location">
    <subcellularLocation>
        <location evidence="1">Cell membrane</location>
        <topology evidence="1">Multi-pass membrane protein</topology>
    </subcellularLocation>
</comment>
<feature type="domain" description="Threonine/Serine exporter ThrE" evidence="9">
    <location>
        <begin position="121"/>
        <end position="246"/>
    </location>
</feature>
<keyword evidence="11" id="KW-1185">Reference proteome</keyword>
<dbReference type="Pfam" id="PF12821">
    <property type="entry name" value="ThrE_2"/>
    <property type="match status" value="1"/>
</dbReference>
<keyword evidence="2" id="KW-1003">Cell membrane</keyword>
<feature type="transmembrane region" description="Helical" evidence="8">
    <location>
        <begin position="141"/>
        <end position="159"/>
    </location>
</feature>
<evidence type="ECO:0000256" key="5">
    <source>
        <dbReference type="ARBA" id="ARBA00022989"/>
    </source>
</evidence>
<evidence type="ECO:0000313" key="10">
    <source>
        <dbReference type="EMBL" id="OPG14993.1"/>
    </source>
</evidence>
<evidence type="ECO:0000256" key="6">
    <source>
        <dbReference type="ARBA" id="ARBA00023136"/>
    </source>
</evidence>
<accession>A0A1V4EPY0</accession>
<dbReference type="Proteomes" id="UP000190229">
    <property type="component" value="Unassembled WGS sequence"/>
</dbReference>
<evidence type="ECO:0000256" key="7">
    <source>
        <dbReference type="ARBA" id="ARBA00034125"/>
    </source>
</evidence>
<dbReference type="PANTHER" id="PTHR34390:SF1">
    <property type="entry name" value="SUCCINATE TRANSPORTER SUBUNIT YJJB-RELATED"/>
    <property type="match status" value="1"/>
</dbReference>
<evidence type="ECO:0000256" key="8">
    <source>
        <dbReference type="SAM" id="Phobius"/>
    </source>
</evidence>
<keyword evidence="3" id="KW-0997">Cell inner membrane</keyword>
<proteinExistence type="inferred from homology"/>
<name>A0A1V4EPY0_9BACL</name>
<sequence length="260" mass="28068">MAQPLCSALFWRTPRRADCHSSRGGSWCSHSLDLTGRDHDWRDPAAAAWTRNHQCHSRPARRRFACRGGAWRGGTVYGGCARGCSHAFHWGVRTCFITISHGLFFFYHDHCGGGSFVIASLFSILATIAVGVLYQIPPKSILPIGFLGLIAHLLYIGALDHGLNIVVAAFLASVCVSLISEGFARQFRMPVTVFAVPGVVSLVPGSSAYMAMRDFVIHENVTGISMLLEAAFIAGAIASGLVMAGVVARAAWGWRIGSRH</sequence>
<gene>
    <name evidence="10" type="ORF">B2M26_14265</name>
</gene>
<organism evidence="10 11">
    <name type="scientific">Ferroacidibacillus organovorans</name>
    <dbReference type="NCBI Taxonomy" id="1765683"/>
    <lineage>
        <taxon>Bacteria</taxon>
        <taxon>Bacillati</taxon>
        <taxon>Bacillota</taxon>
        <taxon>Bacilli</taxon>
        <taxon>Bacillales</taxon>
        <taxon>Alicyclobacillaceae</taxon>
        <taxon>Ferroacidibacillus</taxon>
    </lineage>
</organism>
<dbReference type="EMBL" id="MWPS01000046">
    <property type="protein sequence ID" value="OPG14993.1"/>
    <property type="molecule type" value="Genomic_DNA"/>
</dbReference>
<evidence type="ECO:0000313" key="11">
    <source>
        <dbReference type="Proteomes" id="UP000190229"/>
    </source>
</evidence>
<dbReference type="InterPro" id="IPR050539">
    <property type="entry name" value="ThrE_Dicarb/AminoAcid_Exp"/>
</dbReference>
<dbReference type="GO" id="GO:0015744">
    <property type="term" value="P:succinate transport"/>
    <property type="evidence" value="ECO:0007669"/>
    <property type="project" value="TreeGrafter"/>
</dbReference>
<evidence type="ECO:0000256" key="1">
    <source>
        <dbReference type="ARBA" id="ARBA00004651"/>
    </source>
</evidence>
<comment type="similarity">
    <text evidence="7">Belongs to the ThrE exporter (TC 2.A.79) family.</text>
</comment>
<comment type="caution">
    <text evidence="10">The sequence shown here is derived from an EMBL/GenBank/DDBJ whole genome shotgun (WGS) entry which is preliminary data.</text>
</comment>
<evidence type="ECO:0000256" key="3">
    <source>
        <dbReference type="ARBA" id="ARBA00022519"/>
    </source>
</evidence>
<evidence type="ECO:0000259" key="9">
    <source>
        <dbReference type="Pfam" id="PF12821"/>
    </source>
</evidence>
<feature type="transmembrane region" description="Helical" evidence="8">
    <location>
        <begin position="165"/>
        <end position="184"/>
    </location>
</feature>
<feature type="transmembrane region" description="Helical" evidence="8">
    <location>
        <begin position="191"/>
        <end position="211"/>
    </location>
</feature>
<feature type="transmembrane region" description="Helical" evidence="8">
    <location>
        <begin position="231"/>
        <end position="252"/>
    </location>
</feature>
<keyword evidence="4 8" id="KW-0812">Transmembrane</keyword>
<keyword evidence="6 8" id="KW-0472">Membrane</keyword>
<dbReference type="AlphaFoldDB" id="A0A1V4EPY0"/>
<dbReference type="PANTHER" id="PTHR34390">
    <property type="entry name" value="UPF0442 PROTEIN YJJB-RELATED"/>
    <property type="match status" value="1"/>
</dbReference>
<feature type="transmembrane region" description="Helical" evidence="8">
    <location>
        <begin position="113"/>
        <end position="134"/>
    </location>
</feature>